<sequence>MVRHNVPTDAASGAGPILQWKYQLQNRKLAFYLPGYRPAVASLACRPCLSSVVVVMRAHAGPPTEQLMDFPLWCREASPDSTHSIRWTGSAHLSAGFAMPVAPNTFGGGIQQPSCLSRMKYGFMMGFCVGVASGAIFGGFSCLRFGLRGRELIQTVGKGMLQGGGTFGLFMAIGTAIRC</sequence>
<keyword evidence="4 10" id="KW-0812">Transmembrane</keyword>
<evidence type="ECO:0000256" key="10">
    <source>
        <dbReference type="SAM" id="Phobius"/>
    </source>
</evidence>
<evidence type="ECO:0000256" key="4">
    <source>
        <dbReference type="ARBA" id="ARBA00022692"/>
    </source>
</evidence>
<feature type="transmembrane region" description="Helical" evidence="10">
    <location>
        <begin position="159"/>
        <end position="177"/>
    </location>
</feature>
<reference key="2">
    <citation type="submission" date="2011-10" db="EMBL/GenBank/DDBJ databases">
        <title>The genome and transcriptome sequence of Clonorchis sinensis provide insights into the carcinogenic liver fluke.</title>
        <authorList>
            <person name="Wang X."/>
            <person name="Huang Y."/>
            <person name="Chen W."/>
            <person name="Liu H."/>
            <person name="Guo L."/>
            <person name="Chen Y."/>
            <person name="Luo F."/>
            <person name="Zhou W."/>
            <person name="Sun J."/>
            <person name="Mao Q."/>
            <person name="Liang P."/>
            <person name="Zhou C."/>
            <person name="Tian Y."/>
            <person name="Men J."/>
            <person name="Lv X."/>
            <person name="Huang L."/>
            <person name="Zhou J."/>
            <person name="Hu Y."/>
            <person name="Li R."/>
            <person name="Zhang F."/>
            <person name="Lei H."/>
            <person name="Li X."/>
            <person name="Hu X."/>
            <person name="Liang C."/>
            <person name="Xu J."/>
            <person name="Wu Z."/>
            <person name="Yu X."/>
        </authorList>
    </citation>
    <scope>NUCLEOTIDE SEQUENCE</scope>
    <source>
        <strain>Henan</strain>
    </source>
</reference>
<evidence type="ECO:0000256" key="9">
    <source>
        <dbReference type="ARBA" id="ARBA00032686"/>
    </source>
</evidence>
<dbReference type="GO" id="GO:0030150">
    <property type="term" value="P:protein import into mitochondrial matrix"/>
    <property type="evidence" value="ECO:0007669"/>
    <property type="project" value="TreeGrafter"/>
</dbReference>
<dbReference type="GO" id="GO:0045039">
    <property type="term" value="P:protein insertion into mitochondrial inner membrane"/>
    <property type="evidence" value="ECO:0007669"/>
    <property type="project" value="TreeGrafter"/>
</dbReference>
<dbReference type="PANTHER" id="PTHR28525:SF1">
    <property type="entry name" value="REACTIVE OXYGEN SPECIES MODULATOR 1"/>
    <property type="match status" value="1"/>
</dbReference>
<evidence type="ECO:0000256" key="2">
    <source>
        <dbReference type="ARBA" id="ARBA00007839"/>
    </source>
</evidence>
<evidence type="ECO:0000256" key="3">
    <source>
        <dbReference type="ARBA" id="ARBA00016275"/>
    </source>
</evidence>
<dbReference type="AlphaFoldDB" id="G7YE90"/>
<dbReference type="SMART" id="SM01378">
    <property type="entry name" value="Romo1"/>
    <property type="match status" value="1"/>
</dbReference>
<protein>
    <recommendedName>
        <fullName evidence="3">Reactive oxygen species modulator 1</fullName>
    </recommendedName>
    <alternativeName>
        <fullName evidence="9">Protein MGR2 homolog</fullName>
    </alternativeName>
</protein>
<evidence type="ECO:0000256" key="6">
    <source>
        <dbReference type="ARBA" id="ARBA00023136"/>
    </source>
</evidence>
<keyword evidence="12" id="KW-1185">Reference proteome</keyword>
<name>G7YE90_CLOSI</name>
<keyword evidence="6 10" id="KW-0472">Membrane</keyword>
<gene>
    <name evidence="11" type="ORF">CLF_105814</name>
</gene>
<dbReference type="PANTHER" id="PTHR28525">
    <property type="entry name" value="REACTIVE OXYGEN SPECIES MODULATOR 1"/>
    <property type="match status" value="1"/>
</dbReference>
<evidence type="ECO:0000256" key="8">
    <source>
        <dbReference type="ARBA" id="ARBA00025243"/>
    </source>
</evidence>
<organism evidence="11 12">
    <name type="scientific">Clonorchis sinensis</name>
    <name type="common">Chinese liver fluke</name>
    <dbReference type="NCBI Taxonomy" id="79923"/>
    <lineage>
        <taxon>Eukaryota</taxon>
        <taxon>Metazoa</taxon>
        <taxon>Spiralia</taxon>
        <taxon>Lophotrochozoa</taxon>
        <taxon>Platyhelminthes</taxon>
        <taxon>Trematoda</taxon>
        <taxon>Digenea</taxon>
        <taxon>Opisthorchiida</taxon>
        <taxon>Opisthorchiata</taxon>
        <taxon>Opisthorchiidae</taxon>
        <taxon>Clonorchis</taxon>
    </lineage>
</organism>
<dbReference type="EMBL" id="DF143132">
    <property type="protein sequence ID" value="GAA51273.1"/>
    <property type="molecule type" value="Genomic_DNA"/>
</dbReference>
<evidence type="ECO:0000256" key="5">
    <source>
        <dbReference type="ARBA" id="ARBA00022989"/>
    </source>
</evidence>
<comment type="function">
    <text evidence="8">Induces production of reactive oxygen species (ROS) which are necessary for cell proliferation. May play a role in inducing oxidative DNA damage and replicative senescence. May play a role in the coordination of mitochondrial morphology and cell proliferation.</text>
</comment>
<comment type="subcellular location">
    <subcellularLocation>
        <location evidence="1">Membrane</location>
    </subcellularLocation>
</comment>
<feature type="transmembrane region" description="Helical" evidence="10">
    <location>
        <begin position="121"/>
        <end position="147"/>
    </location>
</feature>
<evidence type="ECO:0000256" key="1">
    <source>
        <dbReference type="ARBA" id="ARBA00004370"/>
    </source>
</evidence>
<evidence type="ECO:0000256" key="7">
    <source>
        <dbReference type="ARBA" id="ARBA00025225"/>
    </source>
</evidence>
<dbReference type="GO" id="GO:0005744">
    <property type="term" value="C:TIM23 mitochondrial import inner membrane translocase complex"/>
    <property type="evidence" value="ECO:0007669"/>
    <property type="project" value="TreeGrafter"/>
</dbReference>
<evidence type="ECO:0000313" key="11">
    <source>
        <dbReference type="EMBL" id="GAA51273.1"/>
    </source>
</evidence>
<dbReference type="InterPro" id="IPR018450">
    <property type="entry name" value="Romo1/Mgr2"/>
</dbReference>
<keyword evidence="5 10" id="KW-1133">Transmembrane helix</keyword>
<comment type="function">
    <text evidence="7">Has antibacterial activity against a variety of bacteria including S.aureus, P.aeruginosa and M.tuberculosis. Acts by inducing bacterial membrane breakage.</text>
</comment>
<proteinExistence type="inferred from homology"/>
<comment type="similarity">
    <text evidence="2">Belongs to the MGR2 family.</text>
</comment>
<evidence type="ECO:0000313" key="12">
    <source>
        <dbReference type="Proteomes" id="UP000008909"/>
    </source>
</evidence>
<dbReference type="Proteomes" id="UP000008909">
    <property type="component" value="Unassembled WGS sequence"/>
</dbReference>
<accession>G7YE90</accession>
<reference evidence="11" key="1">
    <citation type="journal article" date="2011" name="Genome Biol.">
        <title>The draft genome of the carcinogenic human liver fluke Clonorchis sinensis.</title>
        <authorList>
            <person name="Wang X."/>
            <person name="Chen W."/>
            <person name="Huang Y."/>
            <person name="Sun J."/>
            <person name="Men J."/>
            <person name="Liu H."/>
            <person name="Luo F."/>
            <person name="Guo L."/>
            <person name="Lv X."/>
            <person name="Deng C."/>
            <person name="Zhou C."/>
            <person name="Fan Y."/>
            <person name="Li X."/>
            <person name="Huang L."/>
            <person name="Hu Y."/>
            <person name="Liang C."/>
            <person name="Hu X."/>
            <person name="Xu J."/>
            <person name="Yu X."/>
        </authorList>
    </citation>
    <scope>NUCLEOTIDE SEQUENCE [LARGE SCALE GENOMIC DNA]</scope>
    <source>
        <strain evidence="11">Henan</strain>
    </source>
</reference>
<dbReference type="Pfam" id="PF10247">
    <property type="entry name" value="Romo1"/>
    <property type="match status" value="1"/>
</dbReference>